<dbReference type="GO" id="GO:0005886">
    <property type="term" value="C:plasma membrane"/>
    <property type="evidence" value="ECO:0007669"/>
    <property type="project" value="UniProtKB-SubCell"/>
</dbReference>
<evidence type="ECO:0000313" key="9">
    <source>
        <dbReference type="EMBL" id="EFD04197.1"/>
    </source>
</evidence>
<dbReference type="InterPro" id="IPR000515">
    <property type="entry name" value="MetI-like"/>
</dbReference>
<feature type="transmembrane region" description="Helical" evidence="7">
    <location>
        <begin position="115"/>
        <end position="135"/>
    </location>
</feature>
<dbReference type="Gene3D" id="1.10.3720.10">
    <property type="entry name" value="MetI-like"/>
    <property type="match status" value="1"/>
</dbReference>
<gene>
    <name evidence="9" type="ORF">HMPREF0631_1102</name>
</gene>
<keyword evidence="2 7" id="KW-0813">Transport</keyword>
<dbReference type="EMBL" id="ADJN01000072">
    <property type="protein sequence ID" value="EFD04197.1"/>
    <property type="molecule type" value="Genomic_DNA"/>
</dbReference>
<evidence type="ECO:0000256" key="6">
    <source>
        <dbReference type="ARBA" id="ARBA00023136"/>
    </source>
</evidence>
<evidence type="ECO:0000256" key="7">
    <source>
        <dbReference type="RuleBase" id="RU363032"/>
    </source>
</evidence>
<evidence type="ECO:0000256" key="3">
    <source>
        <dbReference type="ARBA" id="ARBA00022475"/>
    </source>
</evidence>
<dbReference type="GO" id="GO:0055085">
    <property type="term" value="P:transmembrane transport"/>
    <property type="evidence" value="ECO:0007669"/>
    <property type="project" value="InterPro"/>
</dbReference>
<dbReference type="AlphaFoldDB" id="D3MUH8"/>
<protein>
    <submittedName>
        <fullName evidence="9">ABC transporter, permease protein</fullName>
    </submittedName>
</protein>
<evidence type="ECO:0000256" key="1">
    <source>
        <dbReference type="ARBA" id="ARBA00004651"/>
    </source>
</evidence>
<evidence type="ECO:0000256" key="2">
    <source>
        <dbReference type="ARBA" id="ARBA00022448"/>
    </source>
</evidence>
<dbReference type="PROSITE" id="PS50928">
    <property type="entry name" value="ABC_TM1"/>
    <property type="match status" value="1"/>
</dbReference>
<evidence type="ECO:0000259" key="8">
    <source>
        <dbReference type="PROSITE" id="PS50928"/>
    </source>
</evidence>
<feature type="transmembrane region" description="Helical" evidence="7">
    <location>
        <begin position="194"/>
        <end position="216"/>
    </location>
</feature>
<keyword evidence="5 7" id="KW-1133">Transmembrane helix</keyword>
<keyword evidence="4 7" id="KW-0812">Transmembrane</keyword>
<organism evidence="9 10">
    <name type="scientific">Peptostreptococcus anaerobius 653-L</name>
    <dbReference type="NCBI Taxonomy" id="596329"/>
    <lineage>
        <taxon>Bacteria</taxon>
        <taxon>Bacillati</taxon>
        <taxon>Bacillota</taxon>
        <taxon>Clostridia</taxon>
        <taxon>Peptostreptococcales</taxon>
        <taxon>Peptostreptococcaceae</taxon>
        <taxon>Peptostreptococcus</taxon>
    </lineage>
</organism>
<feature type="transmembrane region" description="Helical" evidence="7">
    <location>
        <begin position="236"/>
        <end position="258"/>
    </location>
</feature>
<sequence>MMKNYNITDNKAKNLSKDRFLYKSTLFYPIITFISLLFVWELICVKMSVPSYILPKPSDIGLEFRDDYRLLFMHSMVTLEETIIGFLISIVFALFVGILMDFIPIIKKCFYPIMYITQMIPTITIAPLLVIWFGFGIKSKVLCVVLTCFFPVLINFMAGIESIDRDYLNLFKVMKSSKINTFIHLKFPMSMDKFFTGLTISSTYAFVAATVAEWLGGSIGLGVYMVRAKSSYALDKVFACTILVVIFSLIFVGIITLLKNLYFKNRR</sequence>
<feature type="transmembrane region" description="Helical" evidence="7">
    <location>
        <begin position="83"/>
        <end position="103"/>
    </location>
</feature>
<feature type="transmembrane region" description="Helical" evidence="7">
    <location>
        <begin position="20"/>
        <end position="40"/>
    </location>
</feature>
<dbReference type="InterPro" id="IPR035906">
    <property type="entry name" value="MetI-like_sf"/>
</dbReference>
<accession>D3MUH8</accession>
<evidence type="ECO:0000256" key="5">
    <source>
        <dbReference type="ARBA" id="ARBA00022989"/>
    </source>
</evidence>
<feature type="transmembrane region" description="Helical" evidence="7">
    <location>
        <begin position="141"/>
        <end position="160"/>
    </location>
</feature>
<dbReference type="eggNOG" id="COG0600">
    <property type="taxonomic scope" value="Bacteria"/>
</dbReference>
<dbReference type="SUPFAM" id="SSF161098">
    <property type="entry name" value="MetI-like"/>
    <property type="match status" value="1"/>
</dbReference>
<dbReference type="Proteomes" id="UP000004206">
    <property type="component" value="Unassembled WGS sequence"/>
</dbReference>
<dbReference type="PANTHER" id="PTHR30151">
    <property type="entry name" value="ALKANE SULFONATE ABC TRANSPORTER-RELATED, MEMBRANE SUBUNIT"/>
    <property type="match status" value="1"/>
</dbReference>
<comment type="subcellular location">
    <subcellularLocation>
        <location evidence="1 7">Cell membrane</location>
        <topology evidence="1 7">Multi-pass membrane protein</topology>
    </subcellularLocation>
</comment>
<dbReference type="PANTHER" id="PTHR30151:SF20">
    <property type="entry name" value="ABC TRANSPORTER PERMEASE PROTEIN HI_0355-RELATED"/>
    <property type="match status" value="1"/>
</dbReference>
<keyword evidence="10" id="KW-1185">Reference proteome</keyword>
<feature type="domain" description="ABC transmembrane type-1" evidence="8">
    <location>
        <begin position="79"/>
        <end position="255"/>
    </location>
</feature>
<evidence type="ECO:0000256" key="4">
    <source>
        <dbReference type="ARBA" id="ARBA00022692"/>
    </source>
</evidence>
<proteinExistence type="inferred from homology"/>
<dbReference type="CDD" id="cd06261">
    <property type="entry name" value="TM_PBP2"/>
    <property type="match status" value="1"/>
</dbReference>
<dbReference type="Pfam" id="PF00528">
    <property type="entry name" value="BPD_transp_1"/>
    <property type="match status" value="1"/>
</dbReference>
<keyword evidence="6 7" id="KW-0472">Membrane</keyword>
<name>D3MUH8_9FIRM</name>
<reference evidence="9 10" key="1">
    <citation type="submission" date="2010-01" db="EMBL/GenBank/DDBJ databases">
        <authorList>
            <person name="Dodson R."/>
            <person name="Madupu R."/>
            <person name="Durkin A.S."/>
            <person name="Torralba M."/>
            <person name="Methe B."/>
            <person name="Sutton G.G."/>
            <person name="Strausberg R.L."/>
            <person name="Nelson K.E."/>
        </authorList>
    </citation>
    <scope>NUCLEOTIDE SEQUENCE [LARGE SCALE GENOMIC DNA]</scope>
    <source>
        <strain evidence="9 10">653-L</strain>
    </source>
</reference>
<comment type="caution">
    <text evidence="9">The sequence shown here is derived from an EMBL/GenBank/DDBJ whole genome shotgun (WGS) entry which is preliminary data.</text>
</comment>
<evidence type="ECO:0000313" key="10">
    <source>
        <dbReference type="Proteomes" id="UP000004206"/>
    </source>
</evidence>
<comment type="similarity">
    <text evidence="7">Belongs to the binding-protein-dependent transport system permease family.</text>
</comment>
<keyword evidence="3" id="KW-1003">Cell membrane</keyword>